<evidence type="ECO:0000313" key="2">
    <source>
        <dbReference type="Proteomes" id="UP000286098"/>
    </source>
</evidence>
<evidence type="ECO:0000313" key="1">
    <source>
        <dbReference type="EMBL" id="RNT43157.1"/>
    </source>
</evidence>
<organism evidence="1 2">
    <name type="scientific">Enterobacter roggenkampii</name>
    <dbReference type="NCBI Taxonomy" id="1812935"/>
    <lineage>
        <taxon>Bacteria</taxon>
        <taxon>Pseudomonadati</taxon>
        <taxon>Pseudomonadota</taxon>
        <taxon>Gammaproteobacteria</taxon>
        <taxon>Enterobacterales</taxon>
        <taxon>Enterobacteriaceae</taxon>
        <taxon>Enterobacter</taxon>
        <taxon>Enterobacter cloacae complex</taxon>
    </lineage>
</organism>
<gene>
    <name evidence="1" type="ORF">B9059_008935</name>
</gene>
<dbReference type="Proteomes" id="UP000286098">
    <property type="component" value="Unassembled WGS sequence"/>
</dbReference>
<dbReference type="EMBL" id="NEYZ02000044">
    <property type="protein sequence ID" value="RNT43157.1"/>
    <property type="molecule type" value="Genomic_DNA"/>
</dbReference>
<sequence>MNSGFFISRSDFQKMSERTQDEILSAVTGEDSSQQPTPDYSGLAADLSSLQATQFVKGLSGKSRSVLKAILEIKGVESGFWMSTLTVSLMVSADSLTGVWSGLTRRSRTVTGDENAYLIDWVWHEAESDYFGTLNTVTIKNLKKAMNIR</sequence>
<dbReference type="AlphaFoldDB" id="A0AAX1WK36"/>
<name>A0AAX1WK36_9ENTR</name>
<accession>A0AAX1WK36</accession>
<proteinExistence type="predicted"/>
<protein>
    <submittedName>
        <fullName evidence="1">Uncharacterized protein</fullName>
    </submittedName>
</protein>
<dbReference type="RefSeq" id="WP_058653846.1">
    <property type="nucleotide sequence ID" value="NZ_CP045064.2"/>
</dbReference>
<comment type="caution">
    <text evidence="1">The sequence shown here is derived from an EMBL/GenBank/DDBJ whole genome shotgun (WGS) entry which is preliminary data.</text>
</comment>
<reference evidence="1 2" key="1">
    <citation type="submission" date="2018-10" db="EMBL/GenBank/DDBJ databases">
        <authorList>
            <person name="Vanduin D."/>
            <person name="Fouts D."/>
            <person name="Wright M."/>
            <person name="Sutton G."/>
            <person name="Nguyen K."/>
            <person name="Kreiswirth B."/>
            <person name="Chen L."/>
            <person name="Rojas L."/>
            <person name="Hujer A."/>
            <person name="Hujer K."/>
            <person name="Bonomo R."/>
            <person name="Adams M."/>
        </authorList>
    </citation>
    <scope>NUCLEOTIDE SEQUENCE [LARGE SCALE GENOMIC DNA]</scope>
    <source>
        <strain evidence="1 2">CRK0054</strain>
    </source>
</reference>